<accession>A0A382ZV06</accession>
<keyword evidence="1" id="KW-0436">Ligase</keyword>
<evidence type="ECO:0000313" key="9">
    <source>
        <dbReference type="EMBL" id="SVD98508.1"/>
    </source>
</evidence>
<feature type="non-terminal residue" evidence="9">
    <location>
        <position position="90"/>
    </location>
</feature>
<evidence type="ECO:0000256" key="7">
    <source>
        <dbReference type="ARBA" id="ARBA00023027"/>
    </source>
</evidence>
<protein>
    <submittedName>
        <fullName evidence="9">Uncharacterized protein</fullName>
    </submittedName>
</protein>
<organism evidence="9">
    <name type="scientific">marine metagenome</name>
    <dbReference type="NCBI Taxonomy" id="408172"/>
    <lineage>
        <taxon>unclassified sequences</taxon>
        <taxon>metagenomes</taxon>
        <taxon>ecological metagenomes</taxon>
    </lineage>
</organism>
<evidence type="ECO:0000256" key="5">
    <source>
        <dbReference type="ARBA" id="ARBA00022833"/>
    </source>
</evidence>
<sequence>MHEKDKKKIEKLKDEIRRHDFLYYVEDRPGISDRDYDRLMQDLKDLEGKYPQWVTPDSPTQRVGGKASENFRGVAHKVPMLSLDNTYNLE</sequence>
<keyword evidence="2" id="KW-0235">DNA replication</keyword>
<keyword evidence="5" id="KW-0862">Zinc</keyword>
<keyword evidence="3" id="KW-0479">Metal-binding</keyword>
<evidence type="ECO:0000256" key="1">
    <source>
        <dbReference type="ARBA" id="ARBA00022598"/>
    </source>
</evidence>
<keyword evidence="4" id="KW-0227">DNA damage</keyword>
<evidence type="ECO:0000256" key="2">
    <source>
        <dbReference type="ARBA" id="ARBA00022705"/>
    </source>
</evidence>
<dbReference type="EMBL" id="UINC01186333">
    <property type="protein sequence ID" value="SVD98508.1"/>
    <property type="molecule type" value="Genomic_DNA"/>
</dbReference>
<name>A0A382ZV06_9ZZZZ</name>
<dbReference type="GO" id="GO:0046872">
    <property type="term" value="F:metal ion binding"/>
    <property type="evidence" value="ECO:0007669"/>
    <property type="project" value="UniProtKB-KW"/>
</dbReference>
<evidence type="ECO:0000256" key="6">
    <source>
        <dbReference type="ARBA" id="ARBA00022842"/>
    </source>
</evidence>
<reference evidence="9" key="1">
    <citation type="submission" date="2018-05" db="EMBL/GenBank/DDBJ databases">
        <authorList>
            <person name="Lanie J.A."/>
            <person name="Ng W.-L."/>
            <person name="Kazmierczak K.M."/>
            <person name="Andrzejewski T.M."/>
            <person name="Davidsen T.M."/>
            <person name="Wayne K.J."/>
            <person name="Tettelin H."/>
            <person name="Glass J.I."/>
            <person name="Rusch D."/>
            <person name="Podicherti R."/>
            <person name="Tsui H.-C.T."/>
            <person name="Winkler M.E."/>
        </authorList>
    </citation>
    <scope>NUCLEOTIDE SEQUENCE</scope>
</reference>
<dbReference type="GO" id="GO:0016874">
    <property type="term" value="F:ligase activity"/>
    <property type="evidence" value="ECO:0007669"/>
    <property type="project" value="UniProtKB-KW"/>
</dbReference>
<evidence type="ECO:0000256" key="8">
    <source>
        <dbReference type="ARBA" id="ARBA00023204"/>
    </source>
</evidence>
<dbReference type="Gene3D" id="1.10.287.610">
    <property type="entry name" value="Helix hairpin bin"/>
    <property type="match status" value="1"/>
</dbReference>
<dbReference type="GO" id="GO:0006281">
    <property type="term" value="P:DNA repair"/>
    <property type="evidence" value="ECO:0007669"/>
    <property type="project" value="UniProtKB-KW"/>
</dbReference>
<dbReference type="AlphaFoldDB" id="A0A382ZV06"/>
<proteinExistence type="predicted"/>
<keyword evidence="8" id="KW-0234">DNA repair</keyword>
<dbReference type="SUPFAM" id="SSF56091">
    <property type="entry name" value="DNA ligase/mRNA capping enzyme, catalytic domain"/>
    <property type="match status" value="1"/>
</dbReference>
<dbReference type="Pfam" id="PF22745">
    <property type="entry name" value="Nlig-Ia"/>
    <property type="match status" value="1"/>
</dbReference>
<dbReference type="FunFam" id="1.10.287.610:FF:000002">
    <property type="entry name" value="DNA ligase"/>
    <property type="match status" value="1"/>
</dbReference>
<gene>
    <name evidence="9" type="ORF">METZ01_LOCUS451362</name>
</gene>
<keyword evidence="6" id="KW-0460">Magnesium</keyword>
<dbReference type="GO" id="GO:0006260">
    <property type="term" value="P:DNA replication"/>
    <property type="evidence" value="ECO:0007669"/>
    <property type="project" value="UniProtKB-KW"/>
</dbReference>
<evidence type="ECO:0000256" key="3">
    <source>
        <dbReference type="ARBA" id="ARBA00022723"/>
    </source>
</evidence>
<keyword evidence="7" id="KW-0520">NAD</keyword>
<evidence type="ECO:0000256" key="4">
    <source>
        <dbReference type="ARBA" id="ARBA00022763"/>
    </source>
</evidence>